<dbReference type="RefSeq" id="WP_249285103.1">
    <property type="nucleotide sequence ID" value="NZ_JACRSO010000002.1"/>
</dbReference>
<dbReference type="PANTHER" id="PTHR21716">
    <property type="entry name" value="TRANSMEMBRANE PROTEIN"/>
    <property type="match status" value="1"/>
</dbReference>
<comment type="similarity">
    <text evidence="2">Belongs to the autoinducer-2 exporter (AI-2E) (TC 2.A.86) family.</text>
</comment>
<dbReference type="EMBL" id="JACRSO010000002">
    <property type="protein sequence ID" value="MBC8529245.1"/>
    <property type="molecule type" value="Genomic_DNA"/>
</dbReference>
<gene>
    <name evidence="10" type="ORF">H8699_07370</name>
</gene>
<feature type="transmembrane region" description="Helical" evidence="9">
    <location>
        <begin position="271"/>
        <end position="296"/>
    </location>
</feature>
<evidence type="ECO:0000256" key="5">
    <source>
        <dbReference type="ARBA" id="ARBA00022692"/>
    </source>
</evidence>
<keyword evidence="5 9" id="KW-0812">Transmembrane</keyword>
<feature type="transmembrane region" description="Helical" evidence="9">
    <location>
        <begin position="85"/>
        <end position="106"/>
    </location>
</feature>
<name>A0A926D2P7_9FIRM</name>
<evidence type="ECO:0000256" key="3">
    <source>
        <dbReference type="ARBA" id="ARBA00022448"/>
    </source>
</evidence>
<feature type="compositionally biased region" description="Basic residues" evidence="8">
    <location>
        <begin position="401"/>
        <end position="412"/>
    </location>
</feature>
<feature type="transmembrane region" description="Helical" evidence="9">
    <location>
        <begin position="303"/>
        <end position="322"/>
    </location>
</feature>
<dbReference type="Proteomes" id="UP000654279">
    <property type="component" value="Unassembled WGS sequence"/>
</dbReference>
<evidence type="ECO:0000256" key="2">
    <source>
        <dbReference type="ARBA" id="ARBA00009773"/>
    </source>
</evidence>
<accession>A0A926D2P7</accession>
<evidence type="ECO:0000256" key="1">
    <source>
        <dbReference type="ARBA" id="ARBA00004651"/>
    </source>
</evidence>
<evidence type="ECO:0000313" key="10">
    <source>
        <dbReference type="EMBL" id="MBC8529245.1"/>
    </source>
</evidence>
<keyword evidence="7 9" id="KW-0472">Membrane</keyword>
<keyword evidence="11" id="KW-1185">Reference proteome</keyword>
<comment type="subcellular location">
    <subcellularLocation>
        <location evidence="1">Cell membrane</location>
        <topology evidence="1">Multi-pass membrane protein</topology>
    </subcellularLocation>
</comment>
<evidence type="ECO:0000256" key="8">
    <source>
        <dbReference type="SAM" id="MobiDB-lite"/>
    </source>
</evidence>
<evidence type="ECO:0000256" key="4">
    <source>
        <dbReference type="ARBA" id="ARBA00022475"/>
    </source>
</evidence>
<organism evidence="10 11">
    <name type="scientific">Luoshenia tenuis</name>
    <dbReference type="NCBI Taxonomy" id="2763654"/>
    <lineage>
        <taxon>Bacteria</taxon>
        <taxon>Bacillati</taxon>
        <taxon>Bacillota</taxon>
        <taxon>Clostridia</taxon>
        <taxon>Christensenellales</taxon>
        <taxon>Christensenellaceae</taxon>
        <taxon>Luoshenia</taxon>
    </lineage>
</organism>
<evidence type="ECO:0000256" key="6">
    <source>
        <dbReference type="ARBA" id="ARBA00022989"/>
    </source>
</evidence>
<keyword evidence="3" id="KW-0813">Transport</keyword>
<feature type="region of interest" description="Disordered" evidence="8">
    <location>
        <begin position="380"/>
        <end position="430"/>
    </location>
</feature>
<dbReference type="Pfam" id="PF01594">
    <property type="entry name" value="AI-2E_transport"/>
    <property type="match status" value="1"/>
</dbReference>
<evidence type="ECO:0000256" key="7">
    <source>
        <dbReference type="ARBA" id="ARBA00023136"/>
    </source>
</evidence>
<reference evidence="10" key="1">
    <citation type="submission" date="2020-08" db="EMBL/GenBank/DDBJ databases">
        <title>Genome public.</title>
        <authorList>
            <person name="Liu C."/>
            <person name="Sun Q."/>
        </authorList>
    </citation>
    <scope>NUCLEOTIDE SEQUENCE</scope>
    <source>
        <strain evidence="10">NSJ-44</strain>
    </source>
</reference>
<sequence length="430" mass="47337">MELNRSNMKRLAMLIAFGILLYWLLQNISSMGGVFSVVTGILSPFIFGSAVAFILNVPMRFFERHLFASPKRHYPDLVQKLRRPLALVMALVAVLAVLVIVLFLIIPQLASTLMQIADYVPQAVNNVSQWLKELGERFPEYQDFIPNVNIDWPKVSSALLEFLRSSATALVNTTFSAASSVVNTIFTFFMGMLFSIYILVQKEKLSIQFKKLAYAFLPEKKADGLIEVGQLSNRIFSKFLSGQVTEAAILGSLCFIGMMIFGFPYAGMISVLIGVLALVPIFGAFIAVATGALLILMVSPIQAFWFVVFVLVLQQIEGNLIYPRVVGSSVGLPAMWVLVAVIAGGSAFGIVGMLVCVPLCSVLYALLRKVVGRRLRGKQTPEEKFRPGAQAEVEDAAPPKARPRHRKGRLPRKNIPPTDGKGQGEQGRRP</sequence>
<dbReference type="GO" id="GO:0055085">
    <property type="term" value="P:transmembrane transport"/>
    <property type="evidence" value="ECO:0007669"/>
    <property type="project" value="TreeGrafter"/>
</dbReference>
<dbReference type="PANTHER" id="PTHR21716:SF53">
    <property type="entry name" value="PERMEASE PERM-RELATED"/>
    <property type="match status" value="1"/>
</dbReference>
<dbReference type="GO" id="GO:0005886">
    <property type="term" value="C:plasma membrane"/>
    <property type="evidence" value="ECO:0007669"/>
    <property type="project" value="UniProtKB-SubCell"/>
</dbReference>
<dbReference type="InterPro" id="IPR002549">
    <property type="entry name" value="AI-2E-like"/>
</dbReference>
<comment type="caution">
    <text evidence="10">The sequence shown here is derived from an EMBL/GenBank/DDBJ whole genome shotgun (WGS) entry which is preliminary data.</text>
</comment>
<feature type="transmembrane region" description="Helical" evidence="9">
    <location>
        <begin position="34"/>
        <end position="55"/>
    </location>
</feature>
<feature type="compositionally biased region" description="Gly residues" evidence="8">
    <location>
        <begin position="421"/>
        <end position="430"/>
    </location>
</feature>
<keyword evidence="6 9" id="KW-1133">Transmembrane helix</keyword>
<feature type="transmembrane region" description="Helical" evidence="9">
    <location>
        <begin position="180"/>
        <end position="200"/>
    </location>
</feature>
<evidence type="ECO:0000313" key="11">
    <source>
        <dbReference type="Proteomes" id="UP000654279"/>
    </source>
</evidence>
<dbReference type="AlphaFoldDB" id="A0A926D2P7"/>
<protein>
    <submittedName>
        <fullName evidence="10">AI-2E family transporter</fullName>
    </submittedName>
</protein>
<feature type="transmembrane region" description="Helical" evidence="9">
    <location>
        <begin position="244"/>
        <end position="265"/>
    </location>
</feature>
<evidence type="ECO:0000256" key="9">
    <source>
        <dbReference type="SAM" id="Phobius"/>
    </source>
</evidence>
<keyword evidence="4" id="KW-1003">Cell membrane</keyword>
<feature type="transmembrane region" description="Helical" evidence="9">
    <location>
        <begin position="334"/>
        <end position="367"/>
    </location>
</feature>
<proteinExistence type="inferred from homology"/>
<feature type="transmembrane region" description="Helical" evidence="9">
    <location>
        <begin position="12"/>
        <end position="28"/>
    </location>
</feature>